<evidence type="ECO:0000256" key="1">
    <source>
        <dbReference type="SAM" id="SignalP"/>
    </source>
</evidence>
<evidence type="ECO:0000313" key="3">
    <source>
        <dbReference type="Proteomes" id="UP000290289"/>
    </source>
</evidence>
<reference evidence="2 3" key="1">
    <citation type="submission" date="2018-10" db="EMBL/GenBank/DDBJ databases">
        <title>A high-quality apple genome assembly.</title>
        <authorList>
            <person name="Hu J."/>
        </authorList>
    </citation>
    <scope>NUCLEOTIDE SEQUENCE [LARGE SCALE GENOMIC DNA]</scope>
    <source>
        <strain evidence="3">cv. HFTH1</strain>
        <tissue evidence="2">Young leaf</tissue>
    </source>
</reference>
<gene>
    <name evidence="2" type="ORF">DVH24_040034</name>
</gene>
<dbReference type="PANTHER" id="PTHR34467:SF3">
    <property type="entry name" value="PROTEIN, PUTATIVE-RELATED"/>
    <property type="match status" value="1"/>
</dbReference>
<protein>
    <submittedName>
        <fullName evidence="2">Uncharacterized protein</fullName>
    </submittedName>
</protein>
<feature type="chain" id="PRO_5019722064" evidence="1">
    <location>
        <begin position="22"/>
        <end position="77"/>
    </location>
</feature>
<evidence type="ECO:0000313" key="2">
    <source>
        <dbReference type="EMBL" id="RXH78063.1"/>
    </source>
</evidence>
<sequence length="77" mass="8494">MDRYIKTFVVILLLLFDISSGSRVKGFRHGISPANPSSSKVNGEMEMRELVAVDAMLDYEKPMPNPRHDKGKSGGGN</sequence>
<name>A0A498IAB3_MALDO</name>
<dbReference type="EMBL" id="RDQH01000340">
    <property type="protein sequence ID" value="RXH78063.1"/>
    <property type="molecule type" value="Genomic_DNA"/>
</dbReference>
<keyword evidence="1" id="KW-0732">Signal</keyword>
<proteinExistence type="predicted"/>
<organism evidence="2 3">
    <name type="scientific">Malus domestica</name>
    <name type="common">Apple</name>
    <name type="synonym">Pyrus malus</name>
    <dbReference type="NCBI Taxonomy" id="3750"/>
    <lineage>
        <taxon>Eukaryota</taxon>
        <taxon>Viridiplantae</taxon>
        <taxon>Streptophyta</taxon>
        <taxon>Embryophyta</taxon>
        <taxon>Tracheophyta</taxon>
        <taxon>Spermatophyta</taxon>
        <taxon>Magnoliopsida</taxon>
        <taxon>eudicotyledons</taxon>
        <taxon>Gunneridae</taxon>
        <taxon>Pentapetalae</taxon>
        <taxon>rosids</taxon>
        <taxon>fabids</taxon>
        <taxon>Rosales</taxon>
        <taxon>Rosaceae</taxon>
        <taxon>Amygdaloideae</taxon>
        <taxon>Maleae</taxon>
        <taxon>Malus</taxon>
    </lineage>
</organism>
<comment type="caution">
    <text evidence="2">The sequence shown here is derived from an EMBL/GenBank/DDBJ whole genome shotgun (WGS) entry which is preliminary data.</text>
</comment>
<dbReference type="PANTHER" id="PTHR34467">
    <property type="entry name" value="TRANSMEMBRANE PROTEIN"/>
    <property type="match status" value="1"/>
</dbReference>
<dbReference type="Proteomes" id="UP000290289">
    <property type="component" value="Chromosome 14"/>
</dbReference>
<accession>A0A498IAB3</accession>
<keyword evidence="3" id="KW-1185">Reference proteome</keyword>
<dbReference type="AlphaFoldDB" id="A0A498IAB3"/>
<feature type="signal peptide" evidence="1">
    <location>
        <begin position="1"/>
        <end position="21"/>
    </location>
</feature>